<evidence type="ECO:0000313" key="2">
    <source>
        <dbReference type="EMBL" id="UBF23191.1"/>
    </source>
</evidence>
<dbReference type="SUPFAM" id="SSF52980">
    <property type="entry name" value="Restriction endonuclease-like"/>
    <property type="match status" value="1"/>
</dbReference>
<dbReference type="InterPro" id="IPR011335">
    <property type="entry name" value="Restrct_endonuc-II-like"/>
</dbReference>
<keyword evidence="3" id="KW-1185">Reference proteome</keyword>
<comment type="catalytic activity">
    <reaction evidence="1">
        <text>Endonucleolytic cleavage at a junction such as a reciprocal single-stranded crossover between two homologous DNA duplexes (Holliday junction).</text>
        <dbReference type="EC" id="3.1.21.10"/>
    </reaction>
</comment>
<protein>
    <submittedName>
        <fullName evidence="2">Holliday junction resolvase</fullName>
    </submittedName>
</protein>
<dbReference type="Pfam" id="PF01870">
    <property type="entry name" value="Hjc"/>
    <property type="match status" value="1"/>
</dbReference>
<gene>
    <name evidence="2" type="ORF">HATV-2_gp40</name>
</gene>
<evidence type="ECO:0000256" key="1">
    <source>
        <dbReference type="ARBA" id="ARBA00029354"/>
    </source>
</evidence>
<proteinExistence type="predicted"/>
<dbReference type="InterPro" id="IPR011856">
    <property type="entry name" value="tRNA_endonuc-like_dom_sf"/>
</dbReference>
<dbReference type="EMBL" id="MZ334525">
    <property type="protein sequence ID" value="UBF23191.1"/>
    <property type="molecule type" value="Genomic_DNA"/>
</dbReference>
<dbReference type="Gene3D" id="3.40.1350.10">
    <property type="match status" value="1"/>
</dbReference>
<accession>A0AAE8XZB2</accession>
<dbReference type="Proteomes" id="UP000827814">
    <property type="component" value="Segment"/>
</dbReference>
<dbReference type="GO" id="GO:0003676">
    <property type="term" value="F:nucleic acid binding"/>
    <property type="evidence" value="ECO:0007669"/>
    <property type="project" value="InterPro"/>
</dbReference>
<organism evidence="2 3">
    <name type="scientific">Haloarcula tailed virus 2</name>
    <dbReference type="NCBI Taxonomy" id="2877989"/>
    <lineage>
        <taxon>Viruses</taxon>
        <taxon>Duplodnaviria</taxon>
        <taxon>Heunggongvirae</taxon>
        <taxon>Uroviricota</taxon>
        <taxon>Caudoviricetes</taxon>
        <taxon>Thumleimavirales</taxon>
        <taxon>Soleiviridae</taxon>
        <taxon>Eilatmyovirus</taxon>
        <taxon>Eilatmyovirus salis</taxon>
        <taxon>Eilatmyovirus HATV2</taxon>
    </lineage>
</organism>
<reference evidence="2" key="1">
    <citation type="submission" date="2021-05" db="EMBL/GenBank/DDBJ databases">
        <title>Diversity, taxonomy and evolution of archaeal viruses of the class Caudoviricetes.</title>
        <authorList>
            <person name="Liu Y."/>
            <person name="Demina T.A."/>
            <person name="Roux S."/>
            <person name="Aiewsakun P."/>
            <person name="Kazlauskas D."/>
            <person name="Simmonds P."/>
            <person name="Prangishvili D."/>
            <person name="Oksanen H.M."/>
            <person name="Krupovic M."/>
        </authorList>
    </citation>
    <scope>NUCLEOTIDE SEQUENCE</scope>
    <source>
        <strain evidence="2">HATV-2/44</strain>
    </source>
</reference>
<dbReference type="InterPro" id="IPR002732">
    <property type="entry name" value="Hjc"/>
</dbReference>
<evidence type="ECO:0000313" key="3">
    <source>
        <dbReference type="Proteomes" id="UP000827814"/>
    </source>
</evidence>
<dbReference type="GO" id="GO:0008821">
    <property type="term" value="F:crossover junction DNA endonuclease activity"/>
    <property type="evidence" value="ECO:0007669"/>
    <property type="project" value="UniProtKB-EC"/>
</dbReference>
<sequence>MVGNAQKRGRQYEKRIANDLYDATPPAVKVYPCGFSGNGAIPQPDILISAQDGNYAVEMKKSKKDRFYIDGEDLLQLFECTNKNTEAVIMMKFSYMEPLIFKPFKPIKHESGETTVLPHDPTEHELAKHAVKNCPLVFRAHATNAGSLRFDKPTTDEWCSSTAGKSDEDCVVNKLKLSYRYQR</sequence>
<name>A0AAE8XZB2_9CAUD</name>